<organism evidence="1 2">
    <name type="scientific">Ktedonospora formicarum</name>
    <dbReference type="NCBI Taxonomy" id="2778364"/>
    <lineage>
        <taxon>Bacteria</taxon>
        <taxon>Bacillati</taxon>
        <taxon>Chloroflexota</taxon>
        <taxon>Ktedonobacteria</taxon>
        <taxon>Ktedonobacterales</taxon>
        <taxon>Ktedonobacteraceae</taxon>
        <taxon>Ktedonospora</taxon>
    </lineage>
</organism>
<protein>
    <submittedName>
        <fullName evidence="1">Uncharacterized protein</fullName>
    </submittedName>
</protein>
<dbReference type="EMBL" id="BNJF01000008">
    <property type="protein sequence ID" value="GHO50546.1"/>
    <property type="molecule type" value="Genomic_DNA"/>
</dbReference>
<evidence type="ECO:0000313" key="2">
    <source>
        <dbReference type="Proteomes" id="UP000612362"/>
    </source>
</evidence>
<dbReference type="AlphaFoldDB" id="A0A8J3MY13"/>
<comment type="caution">
    <text evidence="1">The sequence shown here is derived from an EMBL/GenBank/DDBJ whole genome shotgun (WGS) entry which is preliminary data.</text>
</comment>
<evidence type="ECO:0000313" key="1">
    <source>
        <dbReference type="EMBL" id="GHO50546.1"/>
    </source>
</evidence>
<dbReference type="Proteomes" id="UP000612362">
    <property type="component" value="Unassembled WGS sequence"/>
</dbReference>
<sequence length="202" mass="22602">MFPNLGWLRGKIRALEASLTLTMKLLDDLEQQPDESAFLATLTDTTHTRPSEERLQGLDAPVTALLGSAEASQRALAQFEAQLPEFHAHLSNAAGWFEVFFVSKRTFTLPMHAFLKALNRQDEQQKPIPESVAQARPAEVVPLLLQGVSPTALPRQYHDVIFQTVKLGPYVLYRRREDAHTSTISLGLLHYSPPFPFTPPGF</sequence>
<proteinExistence type="predicted"/>
<accession>A0A8J3MY13</accession>
<name>A0A8J3MY13_9CHLR</name>
<dbReference type="RefSeq" id="WP_220199536.1">
    <property type="nucleotide sequence ID" value="NZ_BNJF01000008.1"/>
</dbReference>
<keyword evidence="2" id="KW-1185">Reference proteome</keyword>
<reference evidence="1" key="1">
    <citation type="submission" date="2020-10" db="EMBL/GenBank/DDBJ databases">
        <title>Taxonomic study of unclassified bacteria belonging to the class Ktedonobacteria.</title>
        <authorList>
            <person name="Yabe S."/>
            <person name="Wang C.M."/>
            <person name="Zheng Y."/>
            <person name="Sakai Y."/>
            <person name="Cavaletti L."/>
            <person name="Monciardini P."/>
            <person name="Donadio S."/>
        </authorList>
    </citation>
    <scope>NUCLEOTIDE SEQUENCE</scope>
    <source>
        <strain evidence="1">SOSP1-1</strain>
    </source>
</reference>
<gene>
    <name evidence="1" type="ORF">KSX_87090</name>
</gene>